<dbReference type="EMBL" id="JAWJZI010000005">
    <property type="protein sequence ID" value="MDV5170197.1"/>
    <property type="molecule type" value="Genomic_DNA"/>
</dbReference>
<dbReference type="NCBIfam" id="NF006124">
    <property type="entry name" value="PRK08268.1"/>
    <property type="match status" value="1"/>
</dbReference>
<dbReference type="EC" id="1.1.1.35" evidence="5"/>
<dbReference type="InterPro" id="IPR006180">
    <property type="entry name" value="3-OHacyl-CoA_DH_CS"/>
</dbReference>
<evidence type="ECO:0000259" key="3">
    <source>
        <dbReference type="Pfam" id="PF02737"/>
    </source>
</evidence>
<dbReference type="PROSITE" id="PS00067">
    <property type="entry name" value="3HCDH"/>
    <property type="match status" value="1"/>
</dbReference>
<dbReference type="InterPro" id="IPR006176">
    <property type="entry name" value="3-OHacyl-CoA_DH_NAD-bd"/>
</dbReference>
<dbReference type="GO" id="GO:0003857">
    <property type="term" value="F:(3S)-3-hydroxyacyl-CoA dehydrogenase (NAD+) activity"/>
    <property type="evidence" value="ECO:0007669"/>
    <property type="project" value="UniProtKB-EC"/>
</dbReference>
<protein>
    <submittedName>
        <fullName evidence="5">3-hydroxyacyl-CoA dehydrogenase</fullName>
        <ecNumber evidence="5">1.1.1.35</ecNumber>
    </submittedName>
</protein>
<dbReference type="SUPFAM" id="SSF51735">
    <property type="entry name" value="NAD(P)-binding Rossmann-fold domains"/>
    <property type="match status" value="1"/>
</dbReference>
<dbReference type="InterPro" id="IPR036291">
    <property type="entry name" value="NAD(P)-bd_dom_sf"/>
</dbReference>
<dbReference type="Proteomes" id="UP001186452">
    <property type="component" value="Unassembled WGS sequence"/>
</dbReference>
<dbReference type="PANTHER" id="PTHR48075:SF5">
    <property type="entry name" value="3-HYDROXYBUTYRYL-COA DEHYDROGENASE"/>
    <property type="match status" value="1"/>
</dbReference>
<accession>A0ABU3ZJB4</accession>
<dbReference type="Pfam" id="PF00725">
    <property type="entry name" value="3HCDH"/>
    <property type="match status" value="2"/>
</dbReference>
<name>A0ABU3ZJB4_9GAMM</name>
<gene>
    <name evidence="5" type="ORF">R2X38_14425</name>
</gene>
<evidence type="ECO:0000313" key="5">
    <source>
        <dbReference type="EMBL" id="MDV5170197.1"/>
    </source>
</evidence>
<evidence type="ECO:0000259" key="2">
    <source>
        <dbReference type="Pfam" id="PF00725"/>
    </source>
</evidence>
<sequence>MSRYSIRKIAVIGAGAMGAGIAQVAAQSGYQVCLFDLQEGKAQQAKAQIEKGLSRRVDKGRVTQDEADATLARIECSAQLNEVAGAGLVIEAIVENLEVKQSVFRDLERLCHPDCILASNTSSISITAIASALEKPERMVGIHFFNPAPVMKLVEVIKGVATSDDAAQASLDWARSCGKDAVLARSLPGFIVNRVARPFYAEGLRALEEQVASVDEIDYLMRRAGGFNMGPFELMDLIGHDVNYAVTKSVFDACYHDRRYQPSLIQKELVDAGFYGRKTGRGFYQYQYQADAATANPGFHPAVNLAPGAVTQIGQWQQPEHTFERLVSSYQPNIAKVPSDCAELEGAALDIGGVLLVPTRGNTATQLAAQLQRPVVMFDYCSDYLTTPVIALAPARQNTRQQTEAVVAFIQSLGKQVILTKDYPGMVMWRTLGMLVNEGLDLANKGGASLEDIDMAMKSGVNYPQGPIKWGRQLGWTHIERTLEQLTHFYGEERYRPSPLLRQMAYGS</sequence>
<keyword evidence="1 5" id="KW-0560">Oxidoreductase</keyword>
<dbReference type="Gene3D" id="3.30.750.190">
    <property type="match status" value="1"/>
</dbReference>
<dbReference type="InterPro" id="IPR041040">
    <property type="entry name" value="3HCDH_RFF"/>
</dbReference>
<dbReference type="Pfam" id="PF18321">
    <property type="entry name" value="3HCDH_RFF"/>
    <property type="match status" value="1"/>
</dbReference>
<dbReference type="Gene3D" id="1.10.1040.50">
    <property type="match status" value="1"/>
</dbReference>
<evidence type="ECO:0000256" key="1">
    <source>
        <dbReference type="ARBA" id="ARBA00023002"/>
    </source>
</evidence>
<keyword evidence="6" id="KW-1185">Reference proteome</keyword>
<comment type="caution">
    <text evidence="5">The sequence shown here is derived from an EMBL/GenBank/DDBJ whole genome shotgun (WGS) entry which is preliminary data.</text>
</comment>
<organism evidence="5 6">
    <name type="scientific">Photobacterium rosenbergii</name>
    <dbReference type="NCBI Taxonomy" id="294936"/>
    <lineage>
        <taxon>Bacteria</taxon>
        <taxon>Pseudomonadati</taxon>
        <taxon>Pseudomonadota</taxon>
        <taxon>Gammaproteobacteria</taxon>
        <taxon>Vibrionales</taxon>
        <taxon>Vibrionaceae</taxon>
        <taxon>Photobacterium</taxon>
    </lineage>
</organism>
<feature type="domain" description="3-hydroxyacyl-CoA dehydrogenase C-terminal" evidence="2">
    <location>
        <begin position="425"/>
        <end position="505"/>
    </location>
</feature>
<feature type="domain" description="3-hydroxybutyryl-CoA dehydrogenase reduced Rossmann-fold" evidence="4">
    <location>
        <begin position="356"/>
        <end position="424"/>
    </location>
</feature>
<dbReference type="InterPro" id="IPR006108">
    <property type="entry name" value="3HC_DH_C"/>
</dbReference>
<dbReference type="RefSeq" id="WP_317522988.1">
    <property type="nucleotide sequence ID" value="NZ_JAWJZI010000005.1"/>
</dbReference>
<evidence type="ECO:0000259" key="4">
    <source>
        <dbReference type="Pfam" id="PF18321"/>
    </source>
</evidence>
<feature type="domain" description="3-hydroxyacyl-CoA dehydrogenase C-terminal" evidence="2">
    <location>
        <begin position="189"/>
        <end position="286"/>
    </location>
</feature>
<proteinExistence type="predicted"/>
<dbReference type="InterPro" id="IPR008927">
    <property type="entry name" value="6-PGluconate_DH-like_C_sf"/>
</dbReference>
<dbReference type="SUPFAM" id="SSF48179">
    <property type="entry name" value="6-phosphogluconate dehydrogenase C-terminal domain-like"/>
    <property type="match status" value="2"/>
</dbReference>
<dbReference type="Gene3D" id="3.40.50.720">
    <property type="entry name" value="NAD(P)-binding Rossmann-like Domain"/>
    <property type="match status" value="1"/>
</dbReference>
<reference evidence="5 6" key="1">
    <citation type="submission" date="2023-10" db="EMBL/GenBank/DDBJ databases">
        <title>Marine bacteria isolated from horseshoe crab.</title>
        <authorList>
            <person name="Cheng T.H."/>
        </authorList>
    </citation>
    <scope>NUCLEOTIDE SEQUENCE [LARGE SCALE GENOMIC DNA]</scope>
    <source>
        <strain evidence="5 6">HSC6</strain>
    </source>
</reference>
<dbReference type="Pfam" id="PF02737">
    <property type="entry name" value="3HCDH_N"/>
    <property type="match status" value="1"/>
</dbReference>
<evidence type="ECO:0000313" key="6">
    <source>
        <dbReference type="Proteomes" id="UP001186452"/>
    </source>
</evidence>
<feature type="domain" description="3-hydroxyacyl-CoA dehydrogenase NAD binding" evidence="3">
    <location>
        <begin position="8"/>
        <end position="184"/>
    </location>
</feature>
<dbReference type="PANTHER" id="PTHR48075">
    <property type="entry name" value="3-HYDROXYACYL-COA DEHYDROGENASE FAMILY PROTEIN"/>
    <property type="match status" value="1"/>
</dbReference>